<evidence type="ECO:0000313" key="4">
    <source>
        <dbReference type="Proteomes" id="UP000070121"/>
    </source>
</evidence>
<reference evidence="3 4" key="1">
    <citation type="submission" date="2014-02" db="EMBL/GenBank/DDBJ databases">
        <title>The genome sequence of Colletotrichum salicis CBS 607.94.</title>
        <authorList>
            <person name="Baroncelli R."/>
            <person name="Thon M.R."/>
        </authorList>
    </citation>
    <scope>NUCLEOTIDE SEQUENCE [LARGE SCALE GENOMIC DNA]</scope>
    <source>
        <strain evidence="3 4">CBS 607.94</strain>
    </source>
</reference>
<comment type="caution">
    <text evidence="3">The sequence shown here is derived from an EMBL/GenBank/DDBJ whole genome shotgun (WGS) entry which is preliminary data.</text>
</comment>
<organism evidence="3 4">
    <name type="scientific">Colletotrichum salicis</name>
    <dbReference type="NCBI Taxonomy" id="1209931"/>
    <lineage>
        <taxon>Eukaryota</taxon>
        <taxon>Fungi</taxon>
        <taxon>Dikarya</taxon>
        <taxon>Ascomycota</taxon>
        <taxon>Pezizomycotina</taxon>
        <taxon>Sordariomycetes</taxon>
        <taxon>Hypocreomycetidae</taxon>
        <taxon>Glomerellales</taxon>
        <taxon>Glomerellaceae</taxon>
        <taxon>Colletotrichum</taxon>
        <taxon>Colletotrichum acutatum species complex</taxon>
    </lineage>
</organism>
<evidence type="ECO:0000256" key="2">
    <source>
        <dbReference type="SAM" id="SignalP"/>
    </source>
</evidence>
<feature type="compositionally biased region" description="Basic residues" evidence="1">
    <location>
        <begin position="548"/>
        <end position="576"/>
    </location>
</feature>
<feature type="compositionally biased region" description="Polar residues" evidence="1">
    <location>
        <begin position="273"/>
        <end position="285"/>
    </location>
</feature>
<accession>A0A135SQN1</accession>
<evidence type="ECO:0000313" key="3">
    <source>
        <dbReference type="EMBL" id="KXH38238.1"/>
    </source>
</evidence>
<keyword evidence="2" id="KW-0732">Signal</keyword>
<dbReference type="Proteomes" id="UP000070121">
    <property type="component" value="Unassembled WGS sequence"/>
</dbReference>
<dbReference type="EMBL" id="JFFI01002291">
    <property type="protein sequence ID" value="KXH38238.1"/>
    <property type="molecule type" value="Genomic_DNA"/>
</dbReference>
<feature type="region of interest" description="Disordered" evidence="1">
    <location>
        <begin position="254"/>
        <end position="310"/>
    </location>
</feature>
<protein>
    <submittedName>
        <fullName evidence="3">Uncharacterized protein</fullName>
    </submittedName>
</protein>
<sequence>MLAWMELLLVVYLIMTSQNYVDQTTMHTDGLSDPMRSRRTSVAQPPTTIYPDLRSPPFAVTTFGHQSQLGESHMLTPASAGGSPCIQQTSTLPQYPSAMAPMQPQSSPSGPSRMAWPHPVALSAPQSQVGSPMAMNPPTTESHFEMNYIHAEPEHEREPPEDYYFGNYTVSAPSQSDQGSMSPQVPPNNYYMSQHQQQMMQPQPIMGELSMGQIPHPSQAHAQYYPQPPTHTWVEDSDITAFKSEATRRRYMGYALPSTQVQRPEGVRGPSRARQNTQQAAGRTQRSPRLRSRAGESEAESSEEPIADDEMQHIALLPDEFVIKPDCPPDIAFLFERHRGLIAKGVKGTGMWEIITSEHRERFGMTSTSARLQMQVTRGRSNFLQWSPRDKHYLKEAFDHVDALYFKMVHRKFKELGGGQTTAWGTGDVEYMAVERGMVDSGYTPLPTSQPGKARRARKLQTRTRLRNPATSSAVLLDDTVESQQNPEERQQILNEIYEYRGEDNEDGVDEDPIFTTVPRACPRGRQAEINMEVESPEEETAASSSKAKGRQPAKKRTSAKPRAVRARVAPKPKLT</sequence>
<gene>
    <name evidence="3" type="ORF">CSAL01_10243</name>
</gene>
<feature type="signal peptide" evidence="2">
    <location>
        <begin position="1"/>
        <end position="19"/>
    </location>
</feature>
<feature type="compositionally biased region" description="Polar residues" evidence="1">
    <location>
        <begin position="85"/>
        <end position="94"/>
    </location>
</feature>
<dbReference type="OrthoDB" id="5421421at2759"/>
<feature type="region of interest" description="Disordered" evidence="1">
    <location>
        <begin position="77"/>
        <end position="114"/>
    </location>
</feature>
<proteinExistence type="predicted"/>
<feature type="region of interest" description="Disordered" evidence="1">
    <location>
        <begin position="522"/>
        <end position="576"/>
    </location>
</feature>
<feature type="chain" id="PRO_5007802582" evidence="2">
    <location>
        <begin position="20"/>
        <end position="576"/>
    </location>
</feature>
<keyword evidence="4" id="KW-1185">Reference proteome</keyword>
<name>A0A135SQN1_9PEZI</name>
<dbReference type="AlphaFoldDB" id="A0A135SQN1"/>
<feature type="compositionally biased region" description="Acidic residues" evidence="1">
    <location>
        <begin position="297"/>
        <end position="309"/>
    </location>
</feature>
<dbReference type="STRING" id="1209931.A0A135SQN1"/>
<feature type="compositionally biased region" description="Low complexity" evidence="1">
    <location>
        <begin position="96"/>
        <end position="112"/>
    </location>
</feature>
<evidence type="ECO:0000256" key="1">
    <source>
        <dbReference type="SAM" id="MobiDB-lite"/>
    </source>
</evidence>
<feature type="region of interest" description="Disordered" evidence="1">
    <location>
        <begin position="30"/>
        <end position="55"/>
    </location>
</feature>